<evidence type="ECO:0008006" key="3">
    <source>
        <dbReference type="Google" id="ProtNLM"/>
    </source>
</evidence>
<organism evidence="1 2">
    <name type="scientific">Aquilegia coerulea</name>
    <name type="common">Rocky mountain columbine</name>
    <dbReference type="NCBI Taxonomy" id="218851"/>
    <lineage>
        <taxon>Eukaryota</taxon>
        <taxon>Viridiplantae</taxon>
        <taxon>Streptophyta</taxon>
        <taxon>Embryophyta</taxon>
        <taxon>Tracheophyta</taxon>
        <taxon>Spermatophyta</taxon>
        <taxon>Magnoliopsida</taxon>
        <taxon>Ranunculales</taxon>
        <taxon>Ranunculaceae</taxon>
        <taxon>Thalictroideae</taxon>
        <taxon>Aquilegia</taxon>
    </lineage>
</organism>
<dbReference type="SUPFAM" id="SSF81383">
    <property type="entry name" value="F-box domain"/>
    <property type="match status" value="1"/>
</dbReference>
<dbReference type="PANTHER" id="PTHR31672">
    <property type="entry name" value="BNACNNG10540D PROTEIN"/>
    <property type="match status" value="1"/>
</dbReference>
<dbReference type="STRING" id="218851.A0A2G5CJK8"/>
<evidence type="ECO:0000313" key="1">
    <source>
        <dbReference type="EMBL" id="PIA31463.1"/>
    </source>
</evidence>
<proteinExistence type="predicted"/>
<protein>
    <recommendedName>
        <fullName evidence="3">F-box domain-containing protein</fullName>
    </recommendedName>
</protein>
<dbReference type="InParanoid" id="A0A2G5CJK8"/>
<sequence>MNPNKVHIPDGLVENILARSSFKTIARCQILSKYWSGILSSKIFLEKRMALIKHWGYNNRKAILCDSSSFFFFEIADDGSDPVMTKFGFRPDGLSVHNVRIVGLYSDILCVRDDKSFFVWEVDENVSERVQLPDSSCDHAFGFGYSEKGFHLVMLSSASDTDDLSYARSYSLNTHNSIKLNPIPCKVANVGGKLVNGNLVWPAYCDDLGFPDKLISYNLSQKVFQPLPLPDSNAIAWPEFVVCGLGKLGPFLSVVLRNSERVTDIQIWNMMEFGMKNSWLKIFTISSLVLSPPICWVRVVPLFVTKNGNELVFCEETGVFIYDVENIKQPLRKLFLDHIDDKLWEGASVTEDENFMAEAASSQQNHANGPAENVYASHGSVYSFPPSNTGHAGQDAGSYG</sequence>
<dbReference type="NCBIfam" id="TIGR01640">
    <property type="entry name" value="F_box_assoc_1"/>
    <property type="match status" value="1"/>
</dbReference>
<dbReference type="AlphaFoldDB" id="A0A2G5CJK8"/>
<name>A0A2G5CJK8_AQUCA</name>
<dbReference type="Proteomes" id="UP000230069">
    <property type="component" value="Unassembled WGS sequence"/>
</dbReference>
<gene>
    <name evidence="1" type="ORF">AQUCO_04900039v1</name>
</gene>
<reference evidence="1 2" key="1">
    <citation type="submission" date="2017-09" db="EMBL/GenBank/DDBJ databases">
        <title>WGS assembly of Aquilegia coerulea Goldsmith.</title>
        <authorList>
            <person name="Hodges S."/>
            <person name="Kramer E."/>
            <person name="Nordborg M."/>
            <person name="Tomkins J."/>
            <person name="Borevitz J."/>
            <person name="Derieg N."/>
            <person name="Yan J."/>
            <person name="Mihaltcheva S."/>
            <person name="Hayes R.D."/>
            <person name="Rokhsar D."/>
        </authorList>
    </citation>
    <scope>NUCLEOTIDE SEQUENCE [LARGE SCALE GENOMIC DNA]</scope>
    <source>
        <strain evidence="2">cv. Goldsmith</strain>
    </source>
</reference>
<evidence type="ECO:0000313" key="2">
    <source>
        <dbReference type="Proteomes" id="UP000230069"/>
    </source>
</evidence>
<dbReference type="PANTHER" id="PTHR31672:SF13">
    <property type="entry name" value="F-BOX PROTEIN CPR30-LIKE"/>
    <property type="match status" value="1"/>
</dbReference>
<dbReference type="EMBL" id="KZ305066">
    <property type="protein sequence ID" value="PIA31463.1"/>
    <property type="molecule type" value="Genomic_DNA"/>
</dbReference>
<dbReference type="InterPro" id="IPR050796">
    <property type="entry name" value="SCF_F-box_component"/>
</dbReference>
<dbReference type="InterPro" id="IPR017451">
    <property type="entry name" value="F-box-assoc_interact_dom"/>
</dbReference>
<accession>A0A2G5CJK8</accession>
<dbReference type="InterPro" id="IPR036047">
    <property type="entry name" value="F-box-like_dom_sf"/>
</dbReference>
<keyword evidence="2" id="KW-1185">Reference proteome</keyword>